<evidence type="ECO:0000256" key="1">
    <source>
        <dbReference type="SAM" id="Phobius"/>
    </source>
</evidence>
<evidence type="ECO:0000313" key="2">
    <source>
        <dbReference type="EMBL" id="CAF1189384.1"/>
    </source>
</evidence>
<comment type="caution">
    <text evidence="2">The sequence shown here is derived from an EMBL/GenBank/DDBJ whole genome shotgun (WGS) entry which is preliminary data.</text>
</comment>
<dbReference type="EMBL" id="CAJNOR010003251">
    <property type="protein sequence ID" value="CAF1394110.1"/>
    <property type="molecule type" value="Genomic_DNA"/>
</dbReference>
<feature type="transmembrane region" description="Helical" evidence="1">
    <location>
        <begin position="278"/>
        <end position="300"/>
    </location>
</feature>
<keyword evidence="1" id="KW-0472">Membrane</keyword>
<gene>
    <name evidence="2" type="ORF">EDS130_LOCUS24711</name>
    <name evidence="3" type="ORF">XAT740_LOCUS33770</name>
</gene>
<sequence length="384" mass="43721">MGLSWGGYIALYYLTHVLLYPIIYVFLVMTIPRHLMLWIGETIFSWEDVRRRQNKNKPLTGESTEMNVNVATNTTMKTNITLTINLTEQTDMTIQDANSDDTECICEAFWNFFKSLCKKVWCCKSCPSSRCASCCEWICEKHNSVDIENSSEHFERQHARQSFNCCDVIGSYMKDSASIYMVLCLSIWCAAIAFFEGIVMGYAPVGKGGDCPIPKKGTYDITMDCFVYKNKFDSVPISTTLSIPCNHTLQIQYNDEWSWAACYAWISPNVEVVDALDALGTCTGITAFIGTAAIIINFLCKYHLWRFIFDIVVVLSLIAIPVLIKYNGHVPFLTYTLFAALIGNIMAVEYHHEFVPLLTICCIVKCCFCRMETICRKWKIYPAN</sequence>
<feature type="transmembrane region" description="Helical" evidence="1">
    <location>
        <begin position="307"/>
        <end position="324"/>
    </location>
</feature>
<reference evidence="2" key="1">
    <citation type="submission" date="2021-02" db="EMBL/GenBank/DDBJ databases">
        <authorList>
            <person name="Nowell W R."/>
        </authorList>
    </citation>
    <scope>NUCLEOTIDE SEQUENCE</scope>
</reference>
<dbReference type="AlphaFoldDB" id="A0A814VK85"/>
<dbReference type="Proteomes" id="UP000663828">
    <property type="component" value="Unassembled WGS sequence"/>
</dbReference>
<proteinExistence type="predicted"/>
<feature type="transmembrane region" description="Helical" evidence="1">
    <location>
        <begin position="179"/>
        <end position="203"/>
    </location>
</feature>
<keyword evidence="1" id="KW-0812">Transmembrane</keyword>
<evidence type="ECO:0000313" key="4">
    <source>
        <dbReference type="Proteomes" id="UP000663828"/>
    </source>
</evidence>
<keyword evidence="4" id="KW-1185">Reference proteome</keyword>
<feature type="transmembrane region" description="Helical" evidence="1">
    <location>
        <begin position="6"/>
        <end position="27"/>
    </location>
</feature>
<evidence type="ECO:0000313" key="5">
    <source>
        <dbReference type="Proteomes" id="UP000663852"/>
    </source>
</evidence>
<dbReference type="Proteomes" id="UP000663852">
    <property type="component" value="Unassembled WGS sequence"/>
</dbReference>
<dbReference type="EMBL" id="CAJNOJ010000142">
    <property type="protein sequence ID" value="CAF1189384.1"/>
    <property type="molecule type" value="Genomic_DNA"/>
</dbReference>
<evidence type="ECO:0000313" key="3">
    <source>
        <dbReference type="EMBL" id="CAF1394110.1"/>
    </source>
</evidence>
<keyword evidence="1" id="KW-1133">Transmembrane helix</keyword>
<accession>A0A814VK85</accession>
<dbReference type="OrthoDB" id="10527179at2759"/>
<name>A0A814VK85_ADIRI</name>
<protein>
    <submittedName>
        <fullName evidence="2">Uncharacterized protein</fullName>
    </submittedName>
</protein>
<feature type="transmembrane region" description="Helical" evidence="1">
    <location>
        <begin position="330"/>
        <end position="348"/>
    </location>
</feature>
<organism evidence="2 5">
    <name type="scientific">Adineta ricciae</name>
    <name type="common">Rotifer</name>
    <dbReference type="NCBI Taxonomy" id="249248"/>
    <lineage>
        <taxon>Eukaryota</taxon>
        <taxon>Metazoa</taxon>
        <taxon>Spiralia</taxon>
        <taxon>Gnathifera</taxon>
        <taxon>Rotifera</taxon>
        <taxon>Eurotatoria</taxon>
        <taxon>Bdelloidea</taxon>
        <taxon>Adinetida</taxon>
        <taxon>Adinetidae</taxon>
        <taxon>Adineta</taxon>
    </lineage>
</organism>